<gene>
    <name evidence="3" type="ORF">VQ7734_02442</name>
</gene>
<sequence length="114" mass="12363">MRTILLALVYTGTLFLFSGFASAATIFDSGQIRFGDGTEDSINSAGLPKQPFYYNDSTTEWYKLTYSTYALDGAIGVSGDGSNLWNTNGQISSGFTLSGQTTDTSLDRQRTPRC</sequence>
<keyword evidence="4" id="KW-1185">Reference proteome</keyword>
<feature type="signal peptide" evidence="2">
    <location>
        <begin position="1"/>
        <end position="23"/>
    </location>
</feature>
<dbReference type="AlphaFoldDB" id="A0A1M7YVT6"/>
<organism evidence="3 4">
    <name type="scientific">Vibrio quintilis</name>
    <dbReference type="NCBI Taxonomy" id="1117707"/>
    <lineage>
        <taxon>Bacteria</taxon>
        <taxon>Pseudomonadati</taxon>
        <taxon>Pseudomonadota</taxon>
        <taxon>Gammaproteobacteria</taxon>
        <taxon>Vibrionales</taxon>
        <taxon>Vibrionaceae</taxon>
        <taxon>Vibrio</taxon>
    </lineage>
</organism>
<proteinExistence type="predicted"/>
<dbReference type="RefSeq" id="WP_073582891.1">
    <property type="nucleotide sequence ID" value="NZ_AP024898.1"/>
</dbReference>
<evidence type="ECO:0000313" key="3">
    <source>
        <dbReference type="EMBL" id="SHO56673.1"/>
    </source>
</evidence>
<name>A0A1M7YVT6_9VIBR</name>
<feature type="chain" id="PRO_5012681063" evidence="2">
    <location>
        <begin position="24"/>
        <end position="114"/>
    </location>
</feature>
<dbReference type="Proteomes" id="UP000184600">
    <property type="component" value="Unassembled WGS sequence"/>
</dbReference>
<reference evidence="4" key="1">
    <citation type="submission" date="2016-12" db="EMBL/GenBank/DDBJ databases">
        <authorList>
            <person name="Rodrigo-Torres L."/>
            <person name="Arahal R.D."/>
            <person name="Lucena T."/>
        </authorList>
    </citation>
    <scope>NUCLEOTIDE SEQUENCE [LARGE SCALE GENOMIC DNA]</scope>
</reference>
<evidence type="ECO:0000256" key="2">
    <source>
        <dbReference type="SAM" id="SignalP"/>
    </source>
</evidence>
<evidence type="ECO:0000256" key="1">
    <source>
        <dbReference type="SAM" id="MobiDB-lite"/>
    </source>
</evidence>
<dbReference type="OrthoDB" id="5832782at2"/>
<keyword evidence="2" id="KW-0732">Signal</keyword>
<feature type="region of interest" description="Disordered" evidence="1">
    <location>
        <begin position="91"/>
        <end position="114"/>
    </location>
</feature>
<protein>
    <submittedName>
        <fullName evidence="3">Uncharacterized protein</fullName>
    </submittedName>
</protein>
<evidence type="ECO:0000313" key="4">
    <source>
        <dbReference type="Proteomes" id="UP000184600"/>
    </source>
</evidence>
<dbReference type="EMBL" id="FRFG01000027">
    <property type="protein sequence ID" value="SHO56673.1"/>
    <property type="molecule type" value="Genomic_DNA"/>
</dbReference>
<feature type="compositionally biased region" description="Basic and acidic residues" evidence="1">
    <location>
        <begin position="105"/>
        <end position="114"/>
    </location>
</feature>
<accession>A0A1M7YVT6</accession>
<feature type="compositionally biased region" description="Polar residues" evidence="1">
    <location>
        <begin position="91"/>
        <end position="104"/>
    </location>
</feature>
<dbReference type="STRING" id="1117707.VQ7734_02442"/>